<dbReference type="GO" id="GO:0005634">
    <property type="term" value="C:nucleus"/>
    <property type="evidence" value="ECO:0007669"/>
    <property type="project" value="TreeGrafter"/>
</dbReference>
<dbReference type="Proteomes" id="UP000692954">
    <property type="component" value="Unassembled WGS sequence"/>
</dbReference>
<dbReference type="GO" id="GO:0071108">
    <property type="term" value="P:protein K48-linked deubiquitination"/>
    <property type="evidence" value="ECO:0007669"/>
    <property type="project" value="TreeGrafter"/>
</dbReference>
<feature type="domain" description="OTU" evidence="3">
    <location>
        <begin position="752"/>
        <end position="956"/>
    </location>
</feature>
<dbReference type="CDD" id="cd22749">
    <property type="entry name" value="Otubain_C65"/>
    <property type="match status" value="4"/>
</dbReference>
<feature type="domain" description="OTU" evidence="3">
    <location>
        <begin position="1097"/>
        <end position="1301"/>
    </location>
</feature>
<accession>A0A8S1R9G6</accession>
<dbReference type="Pfam" id="PF10275">
    <property type="entry name" value="Peptidase_C65"/>
    <property type="match status" value="4"/>
</dbReference>
<evidence type="ECO:0000256" key="2">
    <source>
        <dbReference type="SAM" id="Phobius"/>
    </source>
</evidence>
<name>A0A8S1R9G6_9CILI</name>
<proteinExistence type="predicted"/>
<dbReference type="EMBL" id="CAJJDN010000148">
    <property type="protein sequence ID" value="CAD8124003.1"/>
    <property type="molecule type" value="Genomic_DNA"/>
</dbReference>
<feature type="domain" description="OTU" evidence="3">
    <location>
        <begin position="407"/>
        <end position="611"/>
    </location>
</feature>
<keyword evidence="2" id="KW-0472">Membrane</keyword>
<evidence type="ECO:0000259" key="3">
    <source>
        <dbReference type="PROSITE" id="PS50802"/>
    </source>
</evidence>
<feature type="transmembrane region" description="Helical" evidence="2">
    <location>
        <begin position="6"/>
        <end position="25"/>
    </location>
</feature>
<feature type="region of interest" description="Disordered" evidence="1">
    <location>
        <begin position="41"/>
        <end position="153"/>
    </location>
</feature>
<keyword evidence="2" id="KW-0812">Transmembrane</keyword>
<gene>
    <name evidence="4" type="ORF">PSON_ATCC_30995.1.T1480100</name>
</gene>
<dbReference type="PANTHER" id="PTHR12931:SF15">
    <property type="entry name" value="UBIQUITIN THIOESTERASE OTUBAIN-LIKE"/>
    <property type="match status" value="1"/>
</dbReference>
<dbReference type="GO" id="GO:0043130">
    <property type="term" value="F:ubiquitin binding"/>
    <property type="evidence" value="ECO:0007669"/>
    <property type="project" value="TreeGrafter"/>
</dbReference>
<feature type="compositionally biased region" description="Basic and acidic residues" evidence="1">
    <location>
        <begin position="111"/>
        <end position="121"/>
    </location>
</feature>
<protein>
    <recommendedName>
        <fullName evidence="3">OTU domain-containing protein</fullName>
    </recommendedName>
</protein>
<sequence>MEFYYWIVIIVCVFVGVGLVVWLCLSNRNSQNDSAQELLNQNSQQSNNNKLKEQKPDNNRNNQNWRDNSPYQSNKEVNQLNQKQQTNSSRNDSVHNSNSIKSQDDQNQSGQKRDSSLKNDQKVNQQKSVELTKDEKQQNYQTKSPQRPIRQQNIQINIENQSQTNKDSYIINFGQDKQQQQNQQQWDLATQQKSFQSQKIELETKIDEQNNFDNSNLQLRHDQKGYKPDSINSEISPKAIINPSPIITPLHFIPPLPGHYNIRYITQNNQQSQEISPQQIQIEETLPTYSKEKHLNQYLDEIKQNTSEQEYKQEKVQQLRLDQKGCKPDSIVIHSKISPKPNPPPPITPFPSSIRKIIYELYEISSQQRQIEDQFKYYVRQKQDQSGLKKNYNLSLAGSKKLGQYCNKFREVRGDGNCFYTAFGYQFLSILLFEYSYNQFQQFMEKIKQIQLPMKIFVTGKYFKIDDKQIEQELLFALINRLIELKKIEDLNQRFEQFHTQFSAYQYQSEEVDGCLYGLSTIFFRNYSNQVVDFSENKDAVYDRVNLLNWEEECNSNEVVIAELAKQLNILVQLLLIENKDSIMFNKYGNEENNKIILLIKPGHYNIGYLIQDNQQAQEISFQQIQIEETLPTYSKEKHLNQYLDEIKQNTSEQEYKQEKVQQLRLDQKGCKPDSIVIHSKISPKPNPPPPITPFPSSIRKIIYELYEISSQQRQIEDQFKYYVRQKQDQSGLKKNYNLSLAGSKKLGQYCNKFREVRGDGNCFYTAFGYQFLSILLFEYSYNQFQQFMEKIKQIQLPMKIFVTGKYFKIDDKQIEQELLFALINRLIELKKIEDLNQRFEQFHTQFSAYQYQSEEVDGCLYGLSTIFFRNYSNQVVDFSENKDAVYDRVNLLNWEEECNSNEVVIAELAKQLNILVQLLLIENKDSIMFNKYGNEENNKIILLIKPGHYNIGYLIQDNQQAQEISFQQIQIEETLPTYSKEKHLNQYLDEIKQNTSEQEYKQEKVQQLRLDQKGCKPDSIVIHSKISPKPNPPPPITPFPSSIRKIIYELYEISSQQRQIEDQFKYYVRQKQDQSGLKKNYNLSLAGSKKLGQYCNKFREVRGDGNCFYTAFGYQFLSILLFEYSYNQFQQFMEKIKQIQLPMKIFVTGKYFKIDDKQIEQELLFALINRLIELKKIEDLNQRFEQFHTQFSAYQYQSEEVDGCLYGLSTIFFRNYSNQVVDFSENKDAVYDRVNLLNWEEECNSNEVVIAELAKQLNILVQLLLIENKDSIMFNKYGNEENNKIILLIKPGHYNIGYLIQDNQQAQEISFQQIQIEETLPTYSKEKHLNQYLDEIKQNTSEQEYKQEKVQQLRLDQKGCKPDSIVIHSKISPKPNPPPPITPFPSSIRKIIYELYEISSQQRQIEDQFKYYVRQKQDQSGLKKNYNLSLAGSKKLGQYCNKFREVRGDGNCFYTAFGYQFLSILLFEYSYNQFQQFMEKIKQIQLPMKIFVTGKYFKIDDKQIEQELLFALINRLIELKKIEDLNQRFEQFHTQFSAYQYQSEEVDGCLYGLSTIFFRNYSNQVVDFSENKDAVYDRVNLLNWEEECNSNEVVIAELAKQLNILVQLLLIENKDSIMFNKYGNEENNKIILLIKPGHYNIGYLIKENNYNNNQIKNTQENYTNVENRQEI</sequence>
<feature type="domain" description="OTU" evidence="3">
    <location>
        <begin position="1442"/>
        <end position="1646"/>
    </location>
</feature>
<dbReference type="FunFam" id="1.20.1300.20:FF:000006">
    <property type="entry name" value="Uncharacterized protein"/>
    <property type="match status" value="4"/>
</dbReference>
<evidence type="ECO:0000256" key="1">
    <source>
        <dbReference type="SAM" id="MobiDB-lite"/>
    </source>
</evidence>
<dbReference type="PANTHER" id="PTHR12931">
    <property type="entry name" value="UBIQUITIN THIOLESTERASE PROTEIN OTUB"/>
    <property type="match status" value="1"/>
</dbReference>
<dbReference type="InterPro" id="IPR019400">
    <property type="entry name" value="Peptidase_C65_otubain"/>
</dbReference>
<feature type="compositionally biased region" description="Low complexity" evidence="1">
    <location>
        <begin position="144"/>
        <end position="153"/>
    </location>
</feature>
<organism evidence="4 5">
    <name type="scientific">Paramecium sonneborni</name>
    <dbReference type="NCBI Taxonomy" id="65129"/>
    <lineage>
        <taxon>Eukaryota</taxon>
        <taxon>Sar</taxon>
        <taxon>Alveolata</taxon>
        <taxon>Ciliophora</taxon>
        <taxon>Intramacronucleata</taxon>
        <taxon>Oligohymenophorea</taxon>
        <taxon>Peniculida</taxon>
        <taxon>Parameciidae</taxon>
        <taxon>Paramecium</taxon>
    </lineage>
</organism>
<feature type="compositionally biased region" description="Polar residues" evidence="1">
    <location>
        <begin position="69"/>
        <end position="110"/>
    </location>
</feature>
<dbReference type="InterPro" id="IPR003323">
    <property type="entry name" value="OTU_dom"/>
</dbReference>
<evidence type="ECO:0000313" key="5">
    <source>
        <dbReference type="Proteomes" id="UP000692954"/>
    </source>
</evidence>
<feature type="compositionally biased region" description="Low complexity" evidence="1">
    <location>
        <begin position="59"/>
        <end position="68"/>
    </location>
</feature>
<comment type="caution">
    <text evidence="4">The sequence shown here is derived from an EMBL/GenBank/DDBJ whole genome shotgun (WGS) entry which is preliminary data.</text>
</comment>
<dbReference type="OrthoDB" id="18915at2759"/>
<reference evidence="4" key="1">
    <citation type="submission" date="2021-01" db="EMBL/GenBank/DDBJ databases">
        <authorList>
            <consortium name="Genoscope - CEA"/>
            <person name="William W."/>
        </authorList>
    </citation>
    <scope>NUCLEOTIDE SEQUENCE</scope>
</reference>
<evidence type="ECO:0000313" key="4">
    <source>
        <dbReference type="EMBL" id="CAD8124003.1"/>
    </source>
</evidence>
<keyword evidence="5" id="KW-1185">Reference proteome</keyword>
<keyword evidence="2" id="KW-1133">Transmembrane helix</keyword>
<dbReference type="GO" id="GO:0004843">
    <property type="term" value="F:cysteine-type deubiquitinase activity"/>
    <property type="evidence" value="ECO:0007669"/>
    <property type="project" value="TreeGrafter"/>
</dbReference>
<dbReference type="PROSITE" id="PS50802">
    <property type="entry name" value="OTU"/>
    <property type="match status" value="4"/>
</dbReference>